<organism evidence="1 2">
    <name type="scientific">Macroventuria anomochaeta</name>
    <dbReference type="NCBI Taxonomy" id="301207"/>
    <lineage>
        <taxon>Eukaryota</taxon>
        <taxon>Fungi</taxon>
        <taxon>Dikarya</taxon>
        <taxon>Ascomycota</taxon>
        <taxon>Pezizomycotina</taxon>
        <taxon>Dothideomycetes</taxon>
        <taxon>Pleosporomycetidae</taxon>
        <taxon>Pleosporales</taxon>
        <taxon>Pleosporineae</taxon>
        <taxon>Didymellaceae</taxon>
        <taxon>Macroventuria</taxon>
    </lineage>
</organism>
<evidence type="ECO:0000313" key="2">
    <source>
        <dbReference type="Proteomes" id="UP000799754"/>
    </source>
</evidence>
<sequence length="227" mass="25813">MRAVVELEAAAAQHQAATGQASAQWLLSSWALFSSCGISPHALIPTQFGARCRVCRVLYNGTNMYLRVGGSFCDGEFCAGHRPADHRFSAFVSICCWLQNVFNQYCKHRPPVQPWKSLLGMTASELWCWEIVNAFQQKCKNGLVVLAGHWQALLQQGWCNSPIIKIWEIKVVLPAYYCFRHCAFAIHLVGNGWWIFDPTRVQFDPDWPLLSPLNDFPARTRSNIPWR</sequence>
<name>A0ACB6RMP3_9PLEO</name>
<dbReference type="Proteomes" id="UP000799754">
    <property type="component" value="Unassembled WGS sequence"/>
</dbReference>
<comment type="caution">
    <text evidence="1">The sequence shown here is derived from an EMBL/GenBank/DDBJ whole genome shotgun (WGS) entry which is preliminary data.</text>
</comment>
<evidence type="ECO:0000313" key="1">
    <source>
        <dbReference type="EMBL" id="KAF2623146.1"/>
    </source>
</evidence>
<protein>
    <submittedName>
        <fullName evidence="1">Uncharacterized protein</fullName>
    </submittedName>
</protein>
<reference evidence="1" key="1">
    <citation type="journal article" date="2020" name="Stud. Mycol.">
        <title>101 Dothideomycetes genomes: a test case for predicting lifestyles and emergence of pathogens.</title>
        <authorList>
            <person name="Haridas S."/>
            <person name="Albert R."/>
            <person name="Binder M."/>
            <person name="Bloem J."/>
            <person name="Labutti K."/>
            <person name="Salamov A."/>
            <person name="Andreopoulos B."/>
            <person name="Baker S."/>
            <person name="Barry K."/>
            <person name="Bills G."/>
            <person name="Bluhm B."/>
            <person name="Cannon C."/>
            <person name="Castanera R."/>
            <person name="Culley D."/>
            <person name="Daum C."/>
            <person name="Ezra D."/>
            <person name="Gonzalez J."/>
            <person name="Henrissat B."/>
            <person name="Kuo A."/>
            <person name="Liang C."/>
            <person name="Lipzen A."/>
            <person name="Lutzoni F."/>
            <person name="Magnuson J."/>
            <person name="Mondo S."/>
            <person name="Nolan M."/>
            <person name="Ohm R."/>
            <person name="Pangilinan J."/>
            <person name="Park H.-J."/>
            <person name="Ramirez L."/>
            <person name="Alfaro M."/>
            <person name="Sun H."/>
            <person name="Tritt A."/>
            <person name="Yoshinaga Y."/>
            <person name="Zwiers L.-H."/>
            <person name="Turgeon B."/>
            <person name="Goodwin S."/>
            <person name="Spatafora J."/>
            <person name="Crous P."/>
            <person name="Grigoriev I."/>
        </authorList>
    </citation>
    <scope>NUCLEOTIDE SEQUENCE</scope>
    <source>
        <strain evidence="1">CBS 525.71</strain>
    </source>
</reference>
<gene>
    <name evidence="1" type="ORF">BU25DRAFT_462291</name>
</gene>
<keyword evidence="2" id="KW-1185">Reference proteome</keyword>
<proteinExistence type="predicted"/>
<dbReference type="EMBL" id="MU006739">
    <property type="protein sequence ID" value="KAF2623146.1"/>
    <property type="molecule type" value="Genomic_DNA"/>
</dbReference>
<accession>A0ACB6RMP3</accession>